<feature type="compositionally biased region" description="Acidic residues" evidence="1">
    <location>
        <begin position="231"/>
        <end position="247"/>
    </location>
</feature>
<feature type="compositionally biased region" description="Basic and acidic residues" evidence="1">
    <location>
        <begin position="830"/>
        <end position="842"/>
    </location>
</feature>
<evidence type="ECO:0000313" key="3">
    <source>
        <dbReference type="Proteomes" id="UP001172673"/>
    </source>
</evidence>
<accession>A0AA38X0I8</accession>
<feature type="region of interest" description="Disordered" evidence="1">
    <location>
        <begin position="223"/>
        <end position="296"/>
    </location>
</feature>
<protein>
    <submittedName>
        <fullName evidence="2">Uncharacterized protein</fullName>
    </submittedName>
</protein>
<dbReference type="AlphaFoldDB" id="A0AA38X0I8"/>
<sequence length="980" mass="107033">MDEALLRVYAAQNSQEKQMINAVLNKSMGPAQSTQVQAAALAELTHKDNWRWRPQHGLQVGIPQDSGVKWKARESVNDIKNRIRPTTLSDGDPDPNSNRTMFRQDFVWTMSQVLHYGLGFATTRRDAAALIAKALLQGDLEQPAELFKLGRILKAEFKAQEKLKRSERRQQVAATEVNALDEDAAGDTIHAAGYKSQSIHSKKGEEVIPSVLSLSEKARGKQREASIDISEISENEEEELEDSELDLGEAGPLSDNHRSTPQVSPALRSRSPNSFQGETRHCSSQETKSIKANLKVKKNTPQSRSWVCRLPKRFTKPKAIQEDRAASPPLQVIGEGKVNGCTQWYPAHHPLSSWRWGGRSAQPAYVRDGIADPAGESAGDAIIVSDDDTPVRTETTACGLKRRRVVTNSRVSSAANGRFIFSIPPSEPPARPCQHPQGMSSARAGRRAVFPAAKTSTGQTLGSTKAKNVAPTDMRSIDRSTSDAQNKDVLRKNKRKKQRLSSEPSEAVEADNAPPLRLAEAGLSTAKPAPRPLLTSTNSKSIESTREPALDCATAEPAADIELTGKRVGKKGNKPDSTTSKTGNPANGTTGDPLEDNSASASKKKPACVNTNSKSVTAKKKSASAAAPGPESVLPTPPTDDEAPIPPQAPATRMVSLPPLSEMEASPVGQLEFAQEAKVIKTDLGLFYGSDQEYQDMWPELIALFKKNHHEREHTFDDFHAWMRRIIELFSRHLNGEVRLMNVSAIRDYLASSANKKKSTKRSLATAFENVAETSKPPKSTKKSKKAGVGPNSEVEVTDDLEPESDDETTNDTTSDAAPKTVPPGTTVHESPKTRYVLDYDKNGVPARRPPFRRSPGASKTIRDQLGKPIDPKAVIRNESRLDVILARDPETLRREAITDGVRHRRGALANHSPPRSGKILTMMPNLGKGKARTKKTRKANGKGKGKGKAQTKELGKGIYHKHTRSAKMPMKRFSIGGMR</sequence>
<feature type="compositionally biased region" description="Polar residues" evidence="1">
    <location>
        <begin position="454"/>
        <end position="466"/>
    </location>
</feature>
<comment type="caution">
    <text evidence="2">The sequence shown here is derived from an EMBL/GenBank/DDBJ whole genome shotgun (WGS) entry which is preliminary data.</text>
</comment>
<feature type="compositionally biased region" description="Basic and acidic residues" evidence="1">
    <location>
        <begin position="475"/>
        <end position="491"/>
    </location>
</feature>
<gene>
    <name evidence="2" type="ORF">H2200_010638</name>
</gene>
<feature type="region of interest" description="Disordered" evidence="1">
    <location>
        <begin position="768"/>
        <end position="865"/>
    </location>
</feature>
<feature type="region of interest" description="Disordered" evidence="1">
    <location>
        <begin position="422"/>
        <end position="653"/>
    </location>
</feature>
<reference evidence="2" key="1">
    <citation type="submission" date="2022-10" db="EMBL/GenBank/DDBJ databases">
        <title>Culturing micro-colonial fungi from biological soil crusts in the Mojave desert and describing Neophaeococcomyces mojavensis, and introducing the new genera and species Taxawa tesnikishii.</title>
        <authorList>
            <person name="Kurbessoian T."/>
            <person name="Stajich J.E."/>
        </authorList>
    </citation>
    <scope>NUCLEOTIDE SEQUENCE</scope>
    <source>
        <strain evidence="2">TK_41</strain>
    </source>
</reference>
<dbReference type="Proteomes" id="UP001172673">
    <property type="component" value="Unassembled WGS sequence"/>
</dbReference>
<feature type="compositionally biased region" description="Basic residues" evidence="1">
    <location>
        <begin position="930"/>
        <end position="950"/>
    </location>
</feature>
<evidence type="ECO:0000313" key="2">
    <source>
        <dbReference type="EMBL" id="KAJ9604525.1"/>
    </source>
</evidence>
<feature type="compositionally biased region" description="Acidic residues" evidence="1">
    <location>
        <begin position="796"/>
        <end position="810"/>
    </location>
</feature>
<dbReference type="EMBL" id="JAPDRK010000018">
    <property type="protein sequence ID" value="KAJ9604525.1"/>
    <property type="molecule type" value="Genomic_DNA"/>
</dbReference>
<organism evidence="2 3">
    <name type="scientific">Cladophialophora chaetospira</name>
    <dbReference type="NCBI Taxonomy" id="386627"/>
    <lineage>
        <taxon>Eukaryota</taxon>
        <taxon>Fungi</taxon>
        <taxon>Dikarya</taxon>
        <taxon>Ascomycota</taxon>
        <taxon>Pezizomycotina</taxon>
        <taxon>Eurotiomycetes</taxon>
        <taxon>Chaetothyriomycetidae</taxon>
        <taxon>Chaetothyriales</taxon>
        <taxon>Herpotrichiellaceae</taxon>
        <taxon>Cladophialophora</taxon>
    </lineage>
</organism>
<feature type="compositionally biased region" description="Polar residues" evidence="1">
    <location>
        <begin position="575"/>
        <end position="590"/>
    </location>
</feature>
<keyword evidence="3" id="KW-1185">Reference proteome</keyword>
<proteinExistence type="predicted"/>
<evidence type="ECO:0000256" key="1">
    <source>
        <dbReference type="SAM" id="MobiDB-lite"/>
    </source>
</evidence>
<name>A0AA38X0I8_9EURO</name>
<feature type="region of interest" description="Disordered" evidence="1">
    <location>
        <begin position="907"/>
        <end position="980"/>
    </location>
</feature>